<evidence type="ECO:0000313" key="3">
    <source>
        <dbReference type="EMBL" id="BAU31852.1"/>
    </source>
</evidence>
<dbReference type="Proteomes" id="UP000218965">
    <property type="component" value="Chromosome"/>
</dbReference>
<dbReference type="InterPro" id="IPR021139">
    <property type="entry name" value="NYN"/>
</dbReference>
<feature type="transmembrane region" description="Helical" evidence="1">
    <location>
        <begin position="21"/>
        <end position="38"/>
    </location>
</feature>
<dbReference type="Pfam" id="PF01936">
    <property type="entry name" value="NYN"/>
    <property type="match status" value="1"/>
</dbReference>
<gene>
    <name evidence="3" type="ORF">MalAC0309_0989</name>
</gene>
<dbReference type="AlphaFoldDB" id="A0A0U5BMQ7"/>
<dbReference type="CDD" id="cd18722">
    <property type="entry name" value="PIN_NicB-like"/>
    <property type="match status" value="1"/>
</dbReference>
<dbReference type="GO" id="GO:0004540">
    <property type="term" value="F:RNA nuclease activity"/>
    <property type="evidence" value="ECO:0007669"/>
    <property type="project" value="InterPro"/>
</dbReference>
<reference evidence="3 4" key="2">
    <citation type="submission" date="2016-01" db="EMBL/GenBank/DDBJ databases">
        <title>Microcella alkaliphila JAM AC0309 whole genome shotgun sequence.</title>
        <authorList>
            <person name="Kurata A."/>
            <person name="Hirose Y."/>
            <person name="Kishimoto N."/>
            <person name="Kobayashi T."/>
        </authorList>
    </citation>
    <scope>NUCLEOTIDE SEQUENCE [LARGE SCALE GENOMIC DNA]</scope>
    <source>
        <strain evidence="3 4">JAM AC0309</strain>
    </source>
</reference>
<organism evidence="3 4">
    <name type="scientific">Microcella alkaliphila</name>
    <dbReference type="NCBI Taxonomy" id="279828"/>
    <lineage>
        <taxon>Bacteria</taxon>
        <taxon>Bacillati</taxon>
        <taxon>Actinomycetota</taxon>
        <taxon>Actinomycetes</taxon>
        <taxon>Micrococcales</taxon>
        <taxon>Microbacteriaceae</taxon>
        <taxon>Microcella</taxon>
    </lineage>
</organism>
<dbReference type="OrthoDB" id="9809421at2"/>
<dbReference type="KEGG" id="malk:MalAC0309_0989"/>
<keyword evidence="1" id="KW-0812">Transmembrane</keyword>
<feature type="domain" description="NYN" evidence="2">
    <location>
        <begin position="55"/>
        <end position="124"/>
    </location>
</feature>
<protein>
    <recommendedName>
        <fullName evidence="2">NYN domain-containing protein</fullName>
    </recommendedName>
</protein>
<accession>A0A0U5BMQ7</accession>
<dbReference type="RefSeq" id="WP_096421023.1">
    <property type="nucleotide sequence ID" value="NZ_AP017315.1"/>
</dbReference>
<evidence type="ECO:0000256" key="1">
    <source>
        <dbReference type="SAM" id="Phobius"/>
    </source>
</evidence>
<dbReference type="EMBL" id="AP017315">
    <property type="protein sequence ID" value="BAU31852.1"/>
    <property type="molecule type" value="Genomic_DNA"/>
</dbReference>
<dbReference type="Gene3D" id="3.40.50.1010">
    <property type="entry name" value="5'-nuclease"/>
    <property type="match status" value="1"/>
</dbReference>
<reference evidence="4" key="1">
    <citation type="submission" date="2015-12" db="EMBL/GenBank/DDBJ databases">
        <authorList>
            <person name="Shamseldin A."/>
            <person name="Moawad H."/>
            <person name="Abd El-Rahim W.M."/>
            <person name="Sadowsky M.J."/>
        </authorList>
    </citation>
    <scope>NUCLEOTIDE SEQUENCE [LARGE SCALE GENOMIC DNA]</scope>
    <source>
        <strain evidence="4">JAM AC0309</strain>
    </source>
</reference>
<name>A0A0U5BMQ7_9MICO</name>
<proteinExistence type="predicted"/>
<evidence type="ECO:0000259" key="2">
    <source>
        <dbReference type="Pfam" id="PF01936"/>
    </source>
</evidence>
<evidence type="ECO:0000313" key="4">
    <source>
        <dbReference type="Proteomes" id="UP000218965"/>
    </source>
</evidence>
<keyword evidence="1" id="KW-0472">Membrane</keyword>
<sequence length="160" mass="18038">MIVYVDGFNLYHGMKSQFGRATLWLDLVALYPGVVYIVNGRYQSRKVRCTQCGHEYTRYEEKETDVNIATALVSDAALNLMDTAIIMSADSDLGPAVRAAKSIRSTLFVTAAFPPRRSSAELKNLMPASFRIGRSKIVQSQLPDQFEVDGQAHERPEYWR</sequence>
<keyword evidence="1" id="KW-1133">Transmembrane helix</keyword>